<protein>
    <submittedName>
        <fullName evidence="1">Uncharacterized protein</fullName>
    </submittedName>
</protein>
<evidence type="ECO:0000313" key="2">
    <source>
        <dbReference type="Proteomes" id="UP000324222"/>
    </source>
</evidence>
<gene>
    <name evidence="1" type="ORF">E2C01_000087</name>
</gene>
<dbReference type="AlphaFoldDB" id="A0A5B7CDZ0"/>
<sequence>MVPLRLCSTSLPQDQTIVQRSRQFHFKGACVGLTNLTTLGRPSLLGQSHVPQDILMLSQGSEDPCVPPVSTNPQGHRAKRSLLSAHLCRGYSAK</sequence>
<comment type="caution">
    <text evidence="1">The sequence shown here is derived from an EMBL/GenBank/DDBJ whole genome shotgun (WGS) entry which is preliminary data.</text>
</comment>
<dbReference type="EMBL" id="VSRR010000002">
    <property type="protein sequence ID" value="MPC07525.1"/>
    <property type="molecule type" value="Genomic_DNA"/>
</dbReference>
<organism evidence="1 2">
    <name type="scientific">Portunus trituberculatus</name>
    <name type="common">Swimming crab</name>
    <name type="synonym">Neptunus trituberculatus</name>
    <dbReference type="NCBI Taxonomy" id="210409"/>
    <lineage>
        <taxon>Eukaryota</taxon>
        <taxon>Metazoa</taxon>
        <taxon>Ecdysozoa</taxon>
        <taxon>Arthropoda</taxon>
        <taxon>Crustacea</taxon>
        <taxon>Multicrustacea</taxon>
        <taxon>Malacostraca</taxon>
        <taxon>Eumalacostraca</taxon>
        <taxon>Eucarida</taxon>
        <taxon>Decapoda</taxon>
        <taxon>Pleocyemata</taxon>
        <taxon>Brachyura</taxon>
        <taxon>Eubrachyura</taxon>
        <taxon>Portunoidea</taxon>
        <taxon>Portunidae</taxon>
        <taxon>Portuninae</taxon>
        <taxon>Portunus</taxon>
    </lineage>
</organism>
<accession>A0A5B7CDZ0</accession>
<reference evidence="1 2" key="1">
    <citation type="submission" date="2019-05" db="EMBL/GenBank/DDBJ databases">
        <title>Another draft genome of Portunus trituberculatus and its Hox gene families provides insights of decapod evolution.</title>
        <authorList>
            <person name="Jeong J.-H."/>
            <person name="Song I."/>
            <person name="Kim S."/>
            <person name="Choi T."/>
            <person name="Kim D."/>
            <person name="Ryu S."/>
            <person name="Kim W."/>
        </authorList>
    </citation>
    <scope>NUCLEOTIDE SEQUENCE [LARGE SCALE GENOMIC DNA]</scope>
    <source>
        <tissue evidence="1">Muscle</tissue>
    </source>
</reference>
<name>A0A5B7CDZ0_PORTR</name>
<proteinExistence type="predicted"/>
<dbReference type="Proteomes" id="UP000324222">
    <property type="component" value="Unassembled WGS sequence"/>
</dbReference>
<keyword evidence="2" id="KW-1185">Reference proteome</keyword>
<evidence type="ECO:0000313" key="1">
    <source>
        <dbReference type="EMBL" id="MPC07525.1"/>
    </source>
</evidence>